<comment type="caution">
    <text evidence="2">The sequence shown here is derived from an EMBL/GenBank/DDBJ whole genome shotgun (WGS) entry which is preliminary data.</text>
</comment>
<gene>
    <name evidence="2" type="ORF">BFC17_04775</name>
</gene>
<dbReference type="AlphaFoldDB" id="A0A1E8FAE6"/>
<dbReference type="OrthoDB" id="1115105at2"/>
<name>A0A1E8FAE6_9ALTE</name>
<protein>
    <recommendedName>
        <fullName evidence="1">SnoaL-like domain-containing protein</fullName>
    </recommendedName>
</protein>
<dbReference type="RefSeq" id="WP_070178011.1">
    <property type="nucleotide sequence ID" value="NZ_BMJR01000005.1"/>
</dbReference>
<organism evidence="2 3">
    <name type="scientific">Alteromonas lipolytica</name>
    <dbReference type="NCBI Taxonomy" id="1856405"/>
    <lineage>
        <taxon>Bacteria</taxon>
        <taxon>Pseudomonadati</taxon>
        <taxon>Pseudomonadota</taxon>
        <taxon>Gammaproteobacteria</taxon>
        <taxon>Alteromonadales</taxon>
        <taxon>Alteromonadaceae</taxon>
        <taxon>Alteromonas/Salinimonas group</taxon>
        <taxon>Alteromonas</taxon>
    </lineage>
</organism>
<feature type="domain" description="SnoaL-like" evidence="1">
    <location>
        <begin position="16"/>
        <end position="114"/>
    </location>
</feature>
<accession>A0A1E8FAE6</accession>
<dbReference type="STRING" id="1856405.BFC17_04775"/>
<proteinExistence type="predicted"/>
<dbReference type="SUPFAM" id="SSF54427">
    <property type="entry name" value="NTF2-like"/>
    <property type="match status" value="1"/>
</dbReference>
<evidence type="ECO:0000313" key="3">
    <source>
        <dbReference type="Proteomes" id="UP000176037"/>
    </source>
</evidence>
<keyword evidence="3" id="KW-1185">Reference proteome</keyword>
<dbReference type="InterPro" id="IPR032710">
    <property type="entry name" value="NTF2-like_dom_sf"/>
</dbReference>
<dbReference type="Proteomes" id="UP000176037">
    <property type="component" value="Unassembled WGS sequence"/>
</dbReference>
<dbReference type="InterPro" id="IPR037401">
    <property type="entry name" value="SnoaL-like"/>
</dbReference>
<evidence type="ECO:0000313" key="2">
    <source>
        <dbReference type="EMBL" id="OFI32483.1"/>
    </source>
</evidence>
<evidence type="ECO:0000259" key="1">
    <source>
        <dbReference type="Pfam" id="PF12680"/>
    </source>
</evidence>
<reference evidence="2 3" key="1">
    <citation type="submission" date="2016-09" db="EMBL/GenBank/DDBJ databases">
        <title>Alteromonas lipolytica, a new species isolated from sea water.</title>
        <authorList>
            <person name="Wu Y.-H."/>
            <person name="Cheng H."/>
            <person name="Xu X.-W."/>
        </authorList>
    </citation>
    <scope>NUCLEOTIDE SEQUENCE [LARGE SCALE GENOMIC DNA]</scope>
    <source>
        <strain evidence="2 3">JW12</strain>
    </source>
</reference>
<dbReference type="Gene3D" id="3.10.450.50">
    <property type="match status" value="1"/>
</dbReference>
<dbReference type="EMBL" id="MJIC01000016">
    <property type="protein sequence ID" value="OFI32483.1"/>
    <property type="molecule type" value="Genomic_DNA"/>
</dbReference>
<sequence length="144" mass="16922">MNFEQRFNLIYKDLLNTDTEELASIYHDDIIFVDPITTHQGLAAVKAYFARLLTSTEACEFDIHLMQDCRTPADANYDYLVEWTMRLTLKNQSRLITVDGVSVLKLTDDKIIYHRDYYDLGEMVYEHIPLLKQVIHFVKKKLNS</sequence>
<dbReference type="Pfam" id="PF12680">
    <property type="entry name" value="SnoaL_2"/>
    <property type="match status" value="1"/>
</dbReference>